<dbReference type="SUPFAM" id="SSF55729">
    <property type="entry name" value="Acyl-CoA N-acyltransferases (Nat)"/>
    <property type="match status" value="1"/>
</dbReference>
<dbReference type="InterPro" id="IPR016181">
    <property type="entry name" value="Acyl_CoA_acyltransferase"/>
</dbReference>
<dbReference type="Proteomes" id="UP000030170">
    <property type="component" value="Unassembled WGS sequence"/>
</dbReference>
<dbReference type="InterPro" id="IPR036527">
    <property type="entry name" value="SCP2_sterol-bd_dom_sf"/>
</dbReference>
<dbReference type="STRING" id="1497020.DO97_11730"/>
<evidence type="ECO:0000313" key="3">
    <source>
        <dbReference type="Proteomes" id="UP000030170"/>
    </source>
</evidence>
<dbReference type="PROSITE" id="PS51186">
    <property type="entry name" value="GNAT"/>
    <property type="match status" value="1"/>
</dbReference>
<dbReference type="Gene3D" id="3.30.1050.10">
    <property type="entry name" value="SCP2 sterol-binding domain"/>
    <property type="match status" value="1"/>
</dbReference>
<evidence type="ECO:0000313" key="2">
    <source>
        <dbReference type="EMBL" id="KGF72162.1"/>
    </source>
</evidence>
<dbReference type="SUPFAM" id="SSF55718">
    <property type="entry name" value="SCP-like"/>
    <property type="match status" value="1"/>
</dbReference>
<dbReference type="Pfam" id="PF17668">
    <property type="entry name" value="Acetyltransf_17"/>
    <property type="match status" value="1"/>
</dbReference>
<dbReference type="Gene3D" id="3.40.630.30">
    <property type="match status" value="2"/>
</dbReference>
<keyword evidence="3" id="KW-1185">Reference proteome</keyword>
<dbReference type="InterPro" id="IPR000182">
    <property type="entry name" value="GNAT_dom"/>
</dbReference>
<feature type="domain" description="N-acetyltransferase" evidence="1">
    <location>
        <begin position="8"/>
        <end position="154"/>
    </location>
</feature>
<dbReference type="Pfam" id="PF13527">
    <property type="entry name" value="Acetyltransf_9"/>
    <property type="match status" value="1"/>
</dbReference>
<gene>
    <name evidence="2" type="ORF">DO97_11730</name>
</gene>
<proteinExistence type="predicted"/>
<evidence type="ECO:0000259" key="1">
    <source>
        <dbReference type="PROSITE" id="PS51186"/>
    </source>
</evidence>
<dbReference type="InterPro" id="IPR051554">
    <property type="entry name" value="Acetyltransferase_Eis"/>
</dbReference>
<dbReference type="PANTHER" id="PTHR37817:SF1">
    <property type="entry name" value="N-ACETYLTRANSFERASE EIS"/>
    <property type="match status" value="1"/>
</dbReference>
<dbReference type="AlphaFoldDB" id="A0A098TJZ2"/>
<comment type="caution">
    <text evidence="2">The sequence shown here is derived from an EMBL/GenBank/DDBJ whole genome shotgun (WGS) entry which is preliminary data.</text>
</comment>
<dbReference type="InterPro" id="IPR041380">
    <property type="entry name" value="Acetyltransf_17"/>
</dbReference>
<dbReference type="GO" id="GO:0030649">
    <property type="term" value="P:aminoglycoside antibiotic catabolic process"/>
    <property type="evidence" value="ECO:0007669"/>
    <property type="project" value="TreeGrafter"/>
</dbReference>
<organism evidence="2 3">
    <name type="scientific">Neosynechococcus sphagnicola sy1</name>
    <dbReference type="NCBI Taxonomy" id="1497020"/>
    <lineage>
        <taxon>Bacteria</taxon>
        <taxon>Bacillati</taxon>
        <taxon>Cyanobacteriota</taxon>
        <taxon>Cyanophyceae</taxon>
        <taxon>Neosynechococcales</taxon>
        <taxon>Neosynechococcaceae</taxon>
        <taxon>Neosynechococcus</taxon>
    </lineage>
</organism>
<dbReference type="RefSeq" id="WP_036534651.1">
    <property type="nucleotide sequence ID" value="NZ_JJML01000035.1"/>
</dbReference>
<reference evidence="2 3" key="1">
    <citation type="journal article" date="2014" name="Mol. Ecol.">
        <title>Evolution of Synechococcus.</title>
        <authorList>
            <person name="Dvorak P."/>
            <person name="Casamatta D."/>
            <person name="Hasler P."/>
            <person name="Poulickova A."/>
            <person name="Ondrej V."/>
            <person name="Sanges R."/>
        </authorList>
    </citation>
    <scope>NUCLEOTIDE SEQUENCE [LARGE SCALE GENOMIC DNA]</scope>
    <source>
        <strain evidence="2 3">CAUP A 1101</strain>
    </source>
</reference>
<dbReference type="InterPro" id="IPR025559">
    <property type="entry name" value="Eis_dom"/>
</dbReference>
<dbReference type="Pfam" id="PF13530">
    <property type="entry name" value="SCP2_2"/>
    <property type="match status" value="1"/>
</dbReference>
<dbReference type="GO" id="GO:0034069">
    <property type="term" value="F:aminoglycoside N-acetyltransferase activity"/>
    <property type="evidence" value="ECO:0007669"/>
    <property type="project" value="TreeGrafter"/>
</dbReference>
<dbReference type="OrthoDB" id="3498897at2"/>
<sequence>MVTDRVEICLRPAEAEDLSQIVHLDRLAFAPLKSNAEVEQEWYAHGINPEGRQQFIAVDQRTGLGVGTYTELQLSVFLEGQELPAKGFAGVAVALERRGQGVGRWMLEQSLRDLQQQQIPLAILYPFQHGFYRQLGWAWVGRVHQYTVASHHLPSYPERCHIAAYDPTQHQIALTNAYHHAACQHNGWLRRQDWQWRSRLKPCPGREIYCYLEGGQILGYVILQYTLLDTLSQPALSLVIQEWVALNGDAYRGILGFLSTLKDQVSTLVWNTYPEDSFPYLLREQRCDPGLRQTVEFFGLTHRFGEIGAGFMWRLIDVATAFRLRPVRPGDSFLLTFEITDPVLGDQTLTANFATGRMHPVSQRSPGVLKTSIAHLTEMYCGLRRASELVWTKEVEWTGDPSLLTKLDTAWEATPPFCWDAF</sequence>
<name>A0A098TJZ2_9CYAN</name>
<protein>
    <recommendedName>
        <fullName evidence="1">N-acetyltransferase domain-containing protein</fullName>
    </recommendedName>
</protein>
<accession>A0A098TJZ2</accession>
<dbReference type="EMBL" id="JJML01000035">
    <property type="protein sequence ID" value="KGF72162.1"/>
    <property type="molecule type" value="Genomic_DNA"/>
</dbReference>
<dbReference type="PANTHER" id="PTHR37817">
    <property type="entry name" value="N-ACETYLTRANSFERASE EIS"/>
    <property type="match status" value="1"/>
</dbReference>